<evidence type="ECO:0000256" key="4">
    <source>
        <dbReference type="ARBA" id="ARBA00023004"/>
    </source>
</evidence>
<dbReference type="EMBL" id="MU858045">
    <property type="protein sequence ID" value="KAK4220330.1"/>
    <property type="molecule type" value="Genomic_DNA"/>
</dbReference>
<dbReference type="GO" id="GO:0016705">
    <property type="term" value="F:oxidoreductase activity, acting on paired donors, with incorporation or reduction of molecular oxygen"/>
    <property type="evidence" value="ECO:0007669"/>
    <property type="project" value="InterPro"/>
</dbReference>
<proteinExistence type="inferred from homology"/>
<dbReference type="Pfam" id="PF00067">
    <property type="entry name" value="p450"/>
    <property type="match status" value="1"/>
</dbReference>
<dbReference type="PRINTS" id="PR00385">
    <property type="entry name" value="P450"/>
</dbReference>
<dbReference type="PANTHER" id="PTHR24305:SF147">
    <property type="entry name" value="P450, PUTATIVE (EUROFUNG)-RELATED"/>
    <property type="match status" value="1"/>
</dbReference>
<dbReference type="SUPFAM" id="SSF48264">
    <property type="entry name" value="Cytochrome P450"/>
    <property type="match status" value="1"/>
</dbReference>
<keyword evidence="6" id="KW-0560">Oxidoreductase</keyword>
<reference evidence="8" key="2">
    <citation type="submission" date="2023-05" db="EMBL/GenBank/DDBJ databases">
        <authorList>
            <consortium name="Lawrence Berkeley National Laboratory"/>
            <person name="Steindorff A."/>
            <person name="Hensen N."/>
            <person name="Bonometti L."/>
            <person name="Westerberg I."/>
            <person name="Brannstrom I.O."/>
            <person name="Guillou S."/>
            <person name="Cros-Aarteil S."/>
            <person name="Calhoun S."/>
            <person name="Haridas S."/>
            <person name="Kuo A."/>
            <person name="Mondo S."/>
            <person name="Pangilinan J."/>
            <person name="Riley R."/>
            <person name="Labutti K."/>
            <person name="Andreopoulos B."/>
            <person name="Lipzen A."/>
            <person name="Chen C."/>
            <person name="Yanf M."/>
            <person name="Daum C."/>
            <person name="Ng V."/>
            <person name="Clum A."/>
            <person name="Ohm R."/>
            <person name="Martin F."/>
            <person name="Silar P."/>
            <person name="Natvig D."/>
            <person name="Lalanne C."/>
            <person name="Gautier V."/>
            <person name="Ament-Velasquez S.L."/>
            <person name="Kruys A."/>
            <person name="Hutchinson M.I."/>
            <person name="Powell A.J."/>
            <person name="Barry K."/>
            <person name="Miller A.N."/>
            <person name="Grigoriev I.V."/>
            <person name="Debuchy R."/>
            <person name="Gladieux P."/>
            <person name="Thoren M.H."/>
            <person name="Johannesson H."/>
        </authorList>
    </citation>
    <scope>NUCLEOTIDE SEQUENCE</scope>
    <source>
        <strain evidence="8">PSN293</strain>
    </source>
</reference>
<dbReference type="GO" id="GO:0020037">
    <property type="term" value="F:heme binding"/>
    <property type="evidence" value="ECO:0007669"/>
    <property type="project" value="InterPro"/>
</dbReference>
<dbReference type="Gene3D" id="1.10.630.10">
    <property type="entry name" value="Cytochrome P450"/>
    <property type="match status" value="1"/>
</dbReference>
<reference evidence="8" key="1">
    <citation type="journal article" date="2023" name="Mol. Phylogenet. Evol.">
        <title>Genome-scale phylogeny and comparative genomics of the fungal order Sordariales.</title>
        <authorList>
            <person name="Hensen N."/>
            <person name="Bonometti L."/>
            <person name="Westerberg I."/>
            <person name="Brannstrom I.O."/>
            <person name="Guillou S."/>
            <person name="Cros-Aarteil S."/>
            <person name="Calhoun S."/>
            <person name="Haridas S."/>
            <person name="Kuo A."/>
            <person name="Mondo S."/>
            <person name="Pangilinan J."/>
            <person name="Riley R."/>
            <person name="LaButti K."/>
            <person name="Andreopoulos B."/>
            <person name="Lipzen A."/>
            <person name="Chen C."/>
            <person name="Yan M."/>
            <person name="Daum C."/>
            <person name="Ng V."/>
            <person name="Clum A."/>
            <person name="Steindorff A."/>
            <person name="Ohm R.A."/>
            <person name="Martin F."/>
            <person name="Silar P."/>
            <person name="Natvig D.O."/>
            <person name="Lalanne C."/>
            <person name="Gautier V."/>
            <person name="Ament-Velasquez S.L."/>
            <person name="Kruys A."/>
            <person name="Hutchinson M.I."/>
            <person name="Powell A.J."/>
            <person name="Barry K."/>
            <person name="Miller A.N."/>
            <person name="Grigoriev I.V."/>
            <person name="Debuchy R."/>
            <person name="Gladieux P."/>
            <person name="Hiltunen Thoren M."/>
            <person name="Johannesson H."/>
        </authorList>
    </citation>
    <scope>NUCLEOTIDE SEQUENCE</scope>
    <source>
        <strain evidence="8">PSN293</strain>
    </source>
</reference>
<keyword evidence="3 5" id="KW-0479">Metal-binding</keyword>
<name>A0AAN7BG60_9PEZI</name>
<evidence type="ECO:0000256" key="7">
    <source>
        <dbReference type="SAM" id="Phobius"/>
    </source>
</evidence>
<comment type="similarity">
    <text evidence="6">Belongs to the cytochrome P450 family.</text>
</comment>
<comment type="caution">
    <text evidence="8">The sequence shown here is derived from an EMBL/GenBank/DDBJ whole genome shotgun (WGS) entry which is preliminary data.</text>
</comment>
<keyword evidence="6 8" id="KW-0503">Monooxygenase</keyword>
<dbReference type="InterPro" id="IPR036396">
    <property type="entry name" value="Cyt_P450_sf"/>
</dbReference>
<keyword evidence="7" id="KW-0812">Transmembrane</keyword>
<dbReference type="InterPro" id="IPR002401">
    <property type="entry name" value="Cyt_P450_E_grp-I"/>
</dbReference>
<evidence type="ECO:0000313" key="8">
    <source>
        <dbReference type="EMBL" id="KAK4220330.1"/>
    </source>
</evidence>
<keyword evidence="9" id="KW-1185">Reference proteome</keyword>
<dbReference type="InterPro" id="IPR001128">
    <property type="entry name" value="Cyt_P450"/>
</dbReference>
<evidence type="ECO:0000256" key="5">
    <source>
        <dbReference type="PIRSR" id="PIRSR602401-1"/>
    </source>
</evidence>
<organism evidence="8 9">
    <name type="scientific">Rhypophila decipiens</name>
    <dbReference type="NCBI Taxonomy" id="261697"/>
    <lineage>
        <taxon>Eukaryota</taxon>
        <taxon>Fungi</taxon>
        <taxon>Dikarya</taxon>
        <taxon>Ascomycota</taxon>
        <taxon>Pezizomycotina</taxon>
        <taxon>Sordariomycetes</taxon>
        <taxon>Sordariomycetidae</taxon>
        <taxon>Sordariales</taxon>
        <taxon>Naviculisporaceae</taxon>
        <taxon>Rhypophila</taxon>
    </lineage>
</organism>
<dbReference type="Proteomes" id="UP001301769">
    <property type="component" value="Unassembled WGS sequence"/>
</dbReference>
<keyword evidence="7" id="KW-1133">Transmembrane helix</keyword>
<keyword evidence="4 5" id="KW-0408">Iron</keyword>
<feature type="transmembrane region" description="Helical" evidence="7">
    <location>
        <begin position="20"/>
        <end position="42"/>
    </location>
</feature>
<evidence type="ECO:0000256" key="1">
    <source>
        <dbReference type="ARBA" id="ARBA00001971"/>
    </source>
</evidence>
<keyword evidence="7" id="KW-0472">Membrane</keyword>
<dbReference type="InterPro" id="IPR050121">
    <property type="entry name" value="Cytochrome_P450_monoxygenase"/>
</dbReference>
<sequence>MDKITSFAPLSGDALLRLFFSPAPILTILGIWVASHVIKAIYNISPFHPLHRFPGNKVAAATYAYEAYYDWIQVGRYGKRIAAMHEKYGPIIRINPDELHCADPYFVDEIYTSSPSRIRDKWQHQVNTGGSGPVMVTAFSTVPHELHRSRRQPFSRFFSRQQMLKLESEVLDFASMTVEKLLRFSGKGPFDIKEAFNCFTADVISQYAFGHSMGFVSNQEGWEPNLAIWTSSFFKSAYMMRHNWIARSMAQFLPFIADYLGDDVKAVMHQMNVVIPGYVKSAIDDPDNGRVFADLMKDREMDNGEMSMVRLAGEGFNFLLAGTETTGATLTVITYHLLASPKIYARLMQDLQGMTPESLRWVELEQKPYHWAVIQEAVRMMPGVSHRSARRCRDEDLVYRSQDGKIEMVIPRGTPIGMTSMIQHWNSDLFPEPDKYMPERWLLEDGSPNYKLQKYMLAFGKGHRVCIGENLAYCELYLMSALIALRLIPRTTLYETTIEDLTYDHDMIVAQTKKGSVSVKVQIE</sequence>
<gene>
    <name evidence="8" type="ORF">QBC37DRAFT_6142</name>
</gene>
<evidence type="ECO:0000256" key="2">
    <source>
        <dbReference type="ARBA" id="ARBA00022617"/>
    </source>
</evidence>
<dbReference type="InterPro" id="IPR017972">
    <property type="entry name" value="Cyt_P450_CS"/>
</dbReference>
<comment type="cofactor">
    <cofactor evidence="1 5">
        <name>heme</name>
        <dbReference type="ChEBI" id="CHEBI:30413"/>
    </cofactor>
</comment>
<dbReference type="CDD" id="cd11062">
    <property type="entry name" value="CYP58-like"/>
    <property type="match status" value="1"/>
</dbReference>
<dbReference type="GO" id="GO:0004497">
    <property type="term" value="F:monooxygenase activity"/>
    <property type="evidence" value="ECO:0007669"/>
    <property type="project" value="UniProtKB-KW"/>
</dbReference>
<feature type="binding site" description="axial binding residue" evidence="5">
    <location>
        <position position="466"/>
    </location>
    <ligand>
        <name>heme</name>
        <dbReference type="ChEBI" id="CHEBI:30413"/>
    </ligand>
    <ligandPart>
        <name>Fe</name>
        <dbReference type="ChEBI" id="CHEBI:18248"/>
    </ligandPart>
</feature>
<dbReference type="PRINTS" id="PR00463">
    <property type="entry name" value="EP450I"/>
</dbReference>
<evidence type="ECO:0000256" key="6">
    <source>
        <dbReference type="RuleBase" id="RU000461"/>
    </source>
</evidence>
<evidence type="ECO:0000313" key="9">
    <source>
        <dbReference type="Proteomes" id="UP001301769"/>
    </source>
</evidence>
<dbReference type="PROSITE" id="PS00086">
    <property type="entry name" value="CYTOCHROME_P450"/>
    <property type="match status" value="1"/>
</dbReference>
<accession>A0AAN7BG60</accession>
<dbReference type="GO" id="GO:0005506">
    <property type="term" value="F:iron ion binding"/>
    <property type="evidence" value="ECO:0007669"/>
    <property type="project" value="InterPro"/>
</dbReference>
<dbReference type="PANTHER" id="PTHR24305">
    <property type="entry name" value="CYTOCHROME P450"/>
    <property type="match status" value="1"/>
</dbReference>
<evidence type="ECO:0000256" key="3">
    <source>
        <dbReference type="ARBA" id="ARBA00022723"/>
    </source>
</evidence>
<protein>
    <submittedName>
        <fullName evidence="8">Cyrochrome P450 monooxygenase</fullName>
    </submittedName>
</protein>
<dbReference type="AlphaFoldDB" id="A0AAN7BG60"/>
<keyword evidence="2 5" id="KW-0349">Heme</keyword>